<dbReference type="EMBL" id="BSXV01004072">
    <property type="protein sequence ID" value="GME99645.1"/>
    <property type="molecule type" value="Genomic_DNA"/>
</dbReference>
<gene>
    <name evidence="1" type="ORF">Cboi01_000534400</name>
</gene>
<reference evidence="1" key="1">
    <citation type="submission" date="2023-04" db="EMBL/GenBank/DDBJ databases">
        <title>Candida boidinii NBRC 1967.</title>
        <authorList>
            <person name="Ichikawa N."/>
            <person name="Sato H."/>
            <person name="Tonouchi N."/>
        </authorList>
    </citation>
    <scope>NUCLEOTIDE SEQUENCE</scope>
    <source>
        <strain evidence="1">NBRC 1967</strain>
    </source>
</reference>
<dbReference type="Proteomes" id="UP001165101">
    <property type="component" value="Unassembled WGS sequence"/>
</dbReference>
<keyword evidence="2" id="KW-1185">Reference proteome</keyword>
<organism evidence="1 2">
    <name type="scientific">Candida boidinii</name>
    <name type="common">Yeast</name>
    <dbReference type="NCBI Taxonomy" id="5477"/>
    <lineage>
        <taxon>Eukaryota</taxon>
        <taxon>Fungi</taxon>
        <taxon>Dikarya</taxon>
        <taxon>Ascomycota</taxon>
        <taxon>Saccharomycotina</taxon>
        <taxon>Pichiomycetes</taxon>
        <taxon>Pichiales</taxon>
        <taxon>Pichiaceae</taxon>
        <taxon>Ogataea</taxon>
        <taxon>Ogataea/Candida clade</taxon>
    </lineage>
</organism>
<proteinExistence type="predicted"/>
<name>A0ACB5U272_CANBO</name>
<protein>
    <submittedName>
        <fullName evidence="1">Unnamed protein product</fullName>
    </submittedName>
</protein>
<evidence type="ECO:0000313" key="1">
    <source>
        <dbReference type="EMBL" id="GME99645.1"/>
    </source>
</evidence>
<sequence length="597" mass="68089">MSYSLNYYVRLLLDSSTLTDDTTTAASAAAASAATSATSFATSATSATGNSTTGNSTIENTLITFDVLYKSINFLNYKNSSNGGEDNSSKILTVSPTPTVLKPFYLSLCLSQILETFISVTSGNDPSVENGLTLFEYSLAFQEVQSAKRLSIELIIISIFSILNHLTIHLLGLFNLEKFRLIPSTIIGLSTLSYYFLTILNGKIIQIPFIIIMGYLPQLITLFIIIMCLTLINSGTFLITATSKNSYFKEFNSINLPLMTWLEFKNLNDFNNMKSSIINNSKKNLIKDINGYNNEIIEHPDLLLSKKKYNIYSNNIEDIDIDGNEIMNKDNLDKNGLIINKFKNCFKLIFNCFKIFLRFIIINIYSIFKKISKKNKDDDNNNNEVNENDENDEIRNDINTNNNDLGNDTVFEYTNLPEEDDDDDEYEDTEIEIDDDLNEPYEFNSDCESDIEYINNNDKDELNIKNKDTLITLNELKNLIIPTNHEDLINSRILFSHLIKDKINTNEIITRSKFNSIYQNSSTQLMDLIKEKRQFNKFENTINNNKDKNKNNKNNDLNNIQSIFEMDLNHNPINQYMIINNGNGNGNGDQTDYIMAM</sequence>
<comment type="caution">
    <text evidence="1">The sequence shown here is derived from an EMBL/GenBank/DDBJ whole genome shotgun (WGS) entry which is preliminary data.</text>
</comment>
<evidence type="ECO:0000313" key="2">
    <source>
        <dbReference type="Proteomes" id="UP001165101"/>
    </source>
</evidence>
<accession>A0ACB5U272</accession>